<dbReference type="Proteomes" id="UP001157502">
    <property type="component" value="Chromosome 8"/>
</dbReference>
<keyword evidence="2" id="KW-1185">Reference proteome</keyword>
<protein>
    <submittedName>
        <fullName evidence="1">Uncharacterized protein</fullName>
    </submittedName>
</protein>
<comment type="caution">
    <text evidence="1">The sequence shown here is derived from an EMBL/GenBank/DDBJ whole genome shotgun (WGS) entry which is preliminary data.</text>
</comment>
<proteinExistence type="predicted"/>
<sequence length="69" mass="7809">MRPRNGPHSFPKLKIKASLYHRTDKYITVGDKRQKDHLSQAETLSAGQLLKPAEMKADDTSILVHIQPT</sequence>
<dbReference type="EMBL" id="CM055735">
    <property type="protein sequence ID" value="KAJ8007771.1"/>
    <property type="molecule type" value="Genomic_DNA"/>
</dbReference>
<reference evidence="1" key="1">
    <citation type="submission" date="2021-05" db="EMBL/GenBank/DDBJ databases">
        <authorList>
            <person name="Pan Q."/>
            <person name="Jouanno E."/>
            <person name="Zahm M."/>
            <person name="Klopp C."/>
            <person name="Cabau C."/>
            <person name="Louis A."/>
            <person name="Berthelot C."/>
            <person name="Parey E."/>
            <person name="Roest Crollius H."/>
            <person name="Montfort J."/>
            <person name="Robinson-Rechavi M."/>
            <person name="Bouchez O."/>
            <person name="Lampietro C."/>
            <person name="Lopez Roques C."/>
            <person name="Donnadieu C."/>
            <person name="Postlethwait J."/>
            <person name="Bobe J."/>
            <person name="Dillon D."/>
            <person name="Chandos A."/>
            <person name="von Hippel F."/>
            <person name="Guiguen Y."/>
        </authorList>
    </citation>
    <scope>NUCLEOTIDE SEQUENCE</scope>
    <source>
        <strain evidence="1">YG-Jan2019</strain>
    </source>
</reference>
<evidence type="ECO:0000313" key="1">
    <source>
        <dbReference type="EMBL" id="KAJ8007771.1"/>
    </source>
</evidence>
<organism evidence="1 2">
    <name type="scientific">Dallia pectoralis</name>
    <name type="common">Alaska blackfish</name>
    <dbReference type="NCBI Taxonomy" id="75939"/>
    <lineage>
        <taxon>Eukaryota</taxon>
        <taxon>Metazoa</taxon>
        <taxon>Chordata</taxon>
        <taxon>Craniata</taxon>
        <taxon>Vertebrata</taxon>
        <taxon>Euteleostomi</taxon>
        <taxon>Actinopterygii</taxon>
        <taxon>Neopterygii</taxon>
        <taxon>Teleostei</taxon>
        <taxon>Protacanthopterygii</taxon>
        <taxon>Esociformes</taxon>
        <taxon>Umbridae</taxon>
        <taxon>Dallia</taxon>
    </lineage>
</organism>
<accession>A0ACC2GVU1</accession>
<name>A0ACC2GVU1_DALPE</name>
<gene>
    <name evidence="1" type="ORF">DPEC_G00097660</name>
</gene>
<evidence type="ECO:0000313" key="2">
    <source>
        <dbReference type="Proteomes" id="UP001157502"/>
    </source>
</evidence>